<keyword evidence="4" id="KW-0804">Transcription</keyword>
<dbReference type="EMBL" id="PTIX01000032">
    <property type="protein sequence ID" value="PPK63074.1"/>
    <property type="molecule type" value="Genomic_DNA"/>
</dbReference>
<reference evidence="6 7" key="1">
    <citation type="submission" date="2018-02" db="EMBL/GenBank/DDBJ databases">
        <title>Genomic Encyclopedia of Archaeal and Bacterial Type Strains, Phase II (KMG-II): from individual species to whole genera.</title>
        <authorList>
            <person name="Goeker M."/>
        </authorList>
    </citation>
    <scope>NUCLEOTIDE SEQUENCE [LARGE SCALE GENOMIC DNA]</scope>
    <source>
        <strain evidence="6 7">YU 961-1</strain>
    </source>
</reference>
<dbReference type="Gene3D" id="3.40.190.290">
    <property type="match status" value="1"/>
</dbReference>
<dbReference type="SUPFAM" id="SSF53850">
    <property type="entry name" value="Periplasmic binding protein-like II"/>
    <property type="match status" value="1"/>
</dbReference>
<dbReference type="InterPro" id="IPR036390">
    <property type="entry name" value="WH_DNA-bd_sf"/>
</dbReference>
<dbReference type="GO" id="GO:0003677">
    <property type="term" value="F:DNA binding"/>
    <property type="evidence" value="ECO:0007669"/>
    <property type="project" value="UniProtKB-KW"/>
</dbReference>
<dbReference type="Proteomes" id="UP000239203">
    <property type="component" value="Unassembled WGS sequence"/>
</dbReference>
<evidence type="ECO:0000256" key="2">
    <source>
        <dbReference type="ARBA" id="ARBA00023015"/>
    </source>
</evidence>
<comment type="similarity">
    <text evidence="1">Belongs to the LysR transcriptional regulatory family.</text>
</comment>
<dbReference type="RefSeq" id="WP_104483021.1">
    <property type="nucleotide sequence ID" value="NZ_CP154825.1"/>
</dbReference>
<evidence type="ECO:0000313" key="6">
    <source>
        <dbReference type="EMBL" id="PPK63074.1"/>
    </source>
</evidence>
<dbReference type="PANTHER" id="PTHR30346:SF30">
    <property type="entry name" value="SMALL NEUTRAL PROTEASE REGULATORY PROTEIN"/>
    <property type="match status" value="1"/>
</dbReference>
<evidence type="ECO:0000259" key="5">
    <source>
        <dbReference type="PROSITE" id="PS50931"/>
    </source>
</evidence>
<keyword evidence="2" id="KW-0805">Transcription regulation</keyword>
<dbReference type="InterPro" id="IPR036388">
    <property type="entry name" value="WH-like_DNA-bd_sf"/>
</dbReference>
<dbReference type="PANTHER" id="PTHR30346">
    <property type="entry name" value="TRANSCRIPTIONAL DUAL REGULATOR HCAR-RELATED"/>
    <property type="match status" value="1"/>
</dbReference>
<protein>
    <submittedName>
        <fullName evidence="6">DNA-binding transcriptional LysR family regulator</fullName>
    </submittedName>
</protein>
<dbReference type="AlphaFoldDB" id="A0A2S6GCW9"/>
<feature type="domain" description="HTH lysR-type" evidence="5">
    <location>
        <begin position="3"/>
        <end position="60"/>
    </location>
</feature>
<keyword evidence="3 6" id="KW-0238">DNA-binding</keyword>
<dbReference type="OrthoDB" id="3171102at2"/>
<accession>A0A2S6GCW9</accession>
<proteinExistence type="inferred from homology"/>
<dbReference type="InterPro" id="IPR005119">
    <property type="entry name" value="LysR_subst-bd"/>
</dbReference>
<evidence type="ECO:0000313" key="7">
    <source>
        <dbReference type="Proteomes" id="UP000239203"/>
    </source>
</evidence>
<dbReference type="PRINTS" id="PR00039">
    <property type="entry name" value="HTHLYSR"/>
</dbReference>
<dbReference type="Gene3D" id="1.10.10.10">
    <property type="entry name" value="Winged helix-like DNA-binding domain superfamily/Winged helix DNA-binding domain"/>
    <property type="match status" value="1"/>
</dbReference>
<evidence type="ECO:0000256" key="3">
    <source>
        <dbReference type="ARBA" id="ARBA00023125"/>
    </source>
</evidence>
<dbReference type="GO" id="GO:0003700">
    <property type="term" value="F:DNA-binding transcription factor activity"/>
    <property type="evidence" value="ECO:0007669"/>
    <property type="project" value="InterPro"/>
</dbReference>
<comment type="caution">
    <text evidence="6">The sequence shown here is derived from an EMBL/GenBank/DDBJ whole genome shotgun (WGS) entry which is preliminary data.</text>
</comment>
<dbReference type="InterPro" id="IPR000847">
    <property type="entry name" value="LysR_HTH_N"/>
</dbReference>
<keyword evidence="7" id="KW-1185">Reference proteome</keyword>
<evidence type="ECO:0000256" key="1">
    <source>
        <dbReference type="ARBA" id="ARBA00009437"/>
    </source>
</evidence>
<dbReference type="PROSITE" id="PS50931">
    <property type="entry name" value="HTH_LYSR"/>
    <property type="match status" value="1"/>
</dbReference>
<organism evidence="6 7">
    <name type="scientific">Actinokineospora auranticolor</name>
    <dbReference type="NCBI Taxonomy" id="155976"/>
    <lineage>
        <taxon>Bacteria</taxon>
        <taxon>Bacillati</taxon>
        <taxon>Actinomycetota</taxon>
        <taxon>Actinomycetes</taxon>
        <taxon>Pseudonocardiales</taxon>
        <taxon>Pseudonocardiaceae</taxon>
        <taxon>Actinokineospora</taxon>
    </lineage>
</organism>
<dbReference type="CDD" id="cd08414">
    <property type="entry name" value="PBP2_LTTR_aromatics_like"/>
    <property type="match status" value="1"/>
</dbReference>
<dbReference type="GO" id="GO:0032993">
    <property type="term" value="C:protein-DNA complex"/>
    <property type="evidence" value="ECO:0007669"/>
    <property type="project" value="TreeGrafter"/>
</dbReference>
<dbReference type="Pfam" id="PF03466">
    <property type="entry name" value="LysR_substrate"/>
    <property type="match status" value="1"/>
</dbReference>
<dbReference type="SUPFAM" id="SSF46785">
    <property type="entry name" value="Winged helix' DNA-binding domain"/>
    <property type="match status" value="1"/>
</dbReference>
<evidence type="ECO:0000256" key="4">
    <source>
        <dbReference type="ARBA" id="ARBA00023163"/>
    </source>
</evidence>
<gene>
    <name evidence="6" type="ORF">CLV40_1327</name>
</gene>
<name>A0A2S6GCW9_9PSEU</name>
<dbReference type="Pfam" id="PF00126">
    <property type="entry name" value="HTH_1"/>
    <property type="match status" value="1"/>
</dbReference>
<sequence>MDLELRHLRTLCAIADTGSLTRAAAVLRLSQPALTARLKRVEQEIGVPLFTRGPRGMVSTRVGDFVLLRARAILHGVDDLGRGVARFTDADAPVVAIGGAVGSVSVGLAARVVDRLPAVEVRLTMEYSPRLLWDLVAAGRLEAAATVDYPGYELESTSDIQCAVIADEPVFVALAPNDLLADRDEVALTELAERTWAMTPSDGAGWPDCFHTACVRAGFTPRVHYTSASAESIHELVAAGHAVTACQAVYRGGDGIVVRPLAGAPVRMRHVLLCRRDGPLADHADAMLGFAREAYRDYARRHARCPDRLDPATPAPAAAGTCP</sequence>